<evidence type="ECO:0000256" key="5">
    <source>
        <dbReference type="ARBA" id="ARBA00022692"/>
    </source>
</evidence>
<evidence type="ECO:0000256" key="6">
    <source>
        <dbReference type="ARBA" id="ARBA00022723"/>
    </source>
</evidence>
<feature type="transmembrane region" description="Helical" evidence="12">
    <location>
        <begin position="23"/>
        <end position="47"/>
    </location>
</feature>
<protein>
    <recommendedName>
        <fullName evidence="3">cytochrome-c oxidase</fullName>
        <ecNumber evidence="3">7.1.1.9</ecNumber>
    </recommendedName>
</protein>
<dbReference type="Proteomes" id="UP000663929">
    <property type="component" value="Chromosome"/>
</dbReference>
<sequence>MVDWLGMTENASAHGGRIDDLMVIIHILMFVLLVGWGLFFVIALLKFRSSKQKSADYKGVKSKASKYLEIAVAAFEGVLLIGFSIPIWSERVDAFPSTTEAITVRVVAEQFAWNMHYPGADNVFGKTSVELINAETNPLGLDRDDPDAKDDIVTVNQLHLPVNKPAIIYLSSKDVIHCLNLPEMRVKQDAIPGMVIPVWFTPIKTVKSEIACAQLCGLGHYRMKGFYTVETQAEFDAWMQKQIELLQEEEESDDFWDE</sequence>
<evidence type="ECO:0000256" key="7">
    <source>
        <dbReference type="ARBA" id="ARBA00022967"/>
    </source>
</evidence>
<dbReference type="SUPFAM" id="SSF49503">
    <property type="entry name" value="Cupredoxins"/>
    <property type="match status" value="1"/>
</dbReference>
<dbReference type="Gene3D" id="1.10.287.90">
    <property type="match status" value="1"/>
</dbReference>
<evidence type="ECO:0000256" key="2">
    <source>
        <dbReference type="ARBA" id="ARBA00007866"/>
    </source>
</evidence>
<evidence type="ECO:0000259" key="13">
    <source>
        <dbReference type="PROSITE" id="PS50857"/>
    </source>
</evidence>
<dbReference type="PANTHER" id="PTHR22888:SF9">
    <property type="entry name" value="CYTOCHROME C OXIDASE SUBUNIT 2"/>
    <property type="match status" value="1"/>
</dbReference>
<dbReference type="EMBL" id="CP071793">
    <property type="protein sequence ID" value="QTD48504.1"/>
    <property type="molecule type" value="Genomic_DNA"/>
</dbReference>
<dbReference type="PANTHER" id="PTHR22888">
    <property type="entry name" value="CYTOCHROME C OXIDASE, SUBUNIT II"/>
    <property type="match status" value="1"/>
</dbReference>
<dbReference type="CDD" id="cd13919">
    <property type="entry name" value="CuRO_HCO_II_like_5"/>
    <property type="match status" value="1"/>
</dbReference>
<keyword evidence="11 12" id="KW-0472">Membrane</keyword>
<organism evidence="14 15">
    <name type="scientific">Sulfidibacter corallicola</name>
    <dbReference type="NCBI Taxonomy" id="2818388"/>
    <lineage>
        <taxon>Bacteria</taxon>
        <taxon>Pseudomonadati</taxon>
        <taxon>Acidobacteriota</taxon>
        <taxon>Holophagae</taxon>
        <taxon>Acanthopleuribacterales</taxon>
        <taxon>Acanthopleuribacteraceae</taxon>
        <taxon>Sulfidibacter</taxon>
    </lineage>
</organism>
<dbReference type="GO" id="GO:0004129">
    <property type="term" value="F:cytochrome-c oxidase activity"/>
    <property type="evidence" value="ECO:0007669"/>
    <property type="project" value="UniProtKB-EC"/>
</dbReference>
<dbReference type="InterPro" id="IPR002429">
    <property type="entry name" value="CcO_II-like_C"/>
</dbReference>
<dbReference type="EC" id="7.1.1.9" evidence="3"/>
<feature type="domain" description="Cytochrome oxidase subunit II copper A binding" evidence="13">
    <location>
        <begin position="99"/>
        <end position="241"/>
    </location>
</feature>
<dbReference type="PRINTS" id="PR01166">
    <property type="entry name" value="CYCOXIDASEII"/>
</dbReference>
<keyword evidence="8" id="KW-0249">Electron transport</keyword>
<dbReference type="AlphaFoldDB" id="A0A8A4TH18"/>
<dbReference type="GO" id="GO:0005507">
    <property type="term" value="F:copper ion binding"/>
    <property type="evidence" value="ECO:0007669"/>
    <property type="project" value="InterPro"/>
</dbReference>
<dbReference type="Pfam" id="PF00116">
    <property type="entry name" value="COX2"/>
    <property type="match status" value="1"/>
</dbReference>
<evidence type="ECO:0000256" key="12">
    <source>
        <dbReference type="SAM" id="Phobius"/>
    </source>
</evidence>
<dbReference type="InterPro" id="IPR036257">
    <property type="entry name" value="Cyt_c_oxidase_su2_TM_sf"/>
</dbReference>
<dbReference type="Gene3D" id="2.60.40.420">
    <property type="entry name" value="Cupredoxins - blue copper proteins"/>
    <property type="match status" value="1"/>
</dbReference>
<comment type="subcellular location">
    <subcellularLocation>
        <location evidence="1">Membrane</location>
        <topology evidence="1">Multi-pass membrane protein</topology>
    </subcellularLocation>
</comment>
<name>A0A8A4TH18_SULCO</name>
<dbReference type="PROSITE" id="PS50857">
    <property type="entry name" value="COX2_CUA"/>
    <property type="match status" value="1"/>
</dbReference>
<reference evidence="14" key="1">
    <citation type="submission" date="2021-03" db="EMBL/GenBank/DDBJ databases">
        <title>Acanthopleuribacteraceae sp. M133.</title>
        <authorList>
            <person name="Wang G."/>
        </authorList>
    </citation>
    <scope>NUCLEOTIDE SEQUENCE</scope>
    <source>
        <strain evidence="14">M133</strain>
    </source>
</reference>
<evidence type="ECO:0000256" key="4">
    <source>
        <dbReference type="ARBA" id="ARBA00022448"/>
    </source>
</evidence>
<evidence type="ECO:0000256" key="9">
    <source>
        <dbReference type="ARBA" id="ARBA00022989"/>
    </source>
</evidence>
<evidence type="ECO:0000313" key="15">
    <source>
        <dbReference type="Proteomes" id="UP000663929"/>
    </source>
</evidence>
<keyword evidence="5 12" id="KW-0812">Transmembrane</keyword>
<feature type="transmembrane region" description="Helical" evidence="12">
    <location>
        <begin position="67"/>
        <end position="88"/>
    </location>
</feature>
<keyword evidence="6" id="KW-0479">Metal-binding</keyword>
<gene>
    <name evidence="14" type="ORF">J3U87_23235</name>
</gene>
<dbReference type="GO" id="GO:0042773">
    <property type="term" value="P:ATP synthesis coupled electron transport"/>
    <property type="evidence" value="ECO:0007669"/>
    <property type="project" value="TreeGrafter"/>
</dbReference>
<dbReference type="InterPro" id="IPR001505">
    <property type="entry name" value="Copper_CuA"/>
</dbReference>
<keyword evidence="4" id="KW-0813">Transport</keyword>
<accession>A0A8A4TH18</accession>
<dbReference type="KEGG" id="scor:J3U87_23235"/>
<dbReference type="InterPro" id="IPR008972">
    <property type="entry name" value="Cupredoxin"/>
</dbReference>
<dbReference type="RefSeq" id="WP_237378158.1">
    <property type="nucleotide sequence ID" value="NZ_CP071793.1"/>
</dbReference>
<dbReference type="PROSITE" id="PS00078">
    <property type="entry name" value="COX2"/>
    <property type="match status" value="1"/>
</dbReference>
<evidence type="ECO:0000256" key="3">
    <source>
        <dbReference type="ARBA" id="ARBA00012949"/>
    </source>
</evidence>
<comment type="similarity">
    <text evidence="2">Belongs to the cytochrome c oxidase subunit 2 family.</text>
</comment>
<evidence type="ECO:0000256" key="8">
    <source>
        <dbReference type="ARBA" id="ARBA00022982"/>
    </source>
</evidence>
<keyword evidence="7" id="KW-1278">Translocase</keyword>
<evidence type="ECO:0000256" key="11">
    <source>
        <dbReference type="ARBA" id="ARBA00023136"/>
    </source>
</evidence>
<keyword evidence="10" id="KW-0186">Copper</keyword>
<evidence type="ECO:0000256" key="10">
    <source>
        <dbReference type="ARBA" id="ARBA00023008"/>
    </source>
</evidence>
<evidence type="ECO:0000313" key="14">
    <source>
        <dbReference type="EMBL" id="QTD48504.1"/>
    </source>
</evidence>
<proteinExistence type="inferred from homology"/>
<dbReference type="GO" id="GO:0016020">
    <property type="term" value="C:membrane"/>
    <property type="evidence" value="ECO:0007669"/>
    <property type="project" value="UniProtKB-SubCell"/>
</dbReference>
<dbReference type="InterPro" id="IPR045187">
    <property type="entry name" value="CcO_II"/>
</dbReference>
<keyword evidence="9 12" id="KW-1133">Transmembrane helix</keyword>
<keyword evidence="15" id="KW-1185">Reference proteome</keyword>
<evidence type="ECO:0000256" key="1">
    <source>
        <dbReference type="ARBA" id="ARBA00004141"/>
    </source>
</evidence>